<dbReference type="GeneID" id="93842770"/>
<dbReference type="Pfam" id="PF13480">
    <property type="entry name" value="Acetyltransf_6"/>
    <property type="match status" value="1"/>
</dbReference>
<evidence type="ECO:0000313" key="3">
    <source>
        <dbReference type="Proteomes" id="UP000579531"/>
    </source>
</evidence>
<dbReference type="EMBL" id="JACHLX010000001">
    <property type="protein sequence ID" value="MBB5815317.1"/>
    <property type="molecule type" value="Genomic_DNA"/>
</dbReference>
<evidence type="ECO:0000259" key="1">
    <source>
        <dbReference type="Pfam" id="PF13480"/>
    </source>
</evidence>
<dbReference type="Gene3D" id="3.40.630.30">
    <property type="match status" value="1"/>
</dbReference>
<comment type="caution">
    <text evidence="2">The sequence shown here is derived from an EMBL/GenBank/DDBJ whole genome shotgun (WGS) entry which is preliminary data.</text>
</comment>
<dbReference type="InterPro" id="IPR038740">
    <property type="entry name" value="BioF2-like_GNAT_dom"/>
</dbReference>
<keyword evidence="3" id="KW-1185">Reference proteome</keyword>
<evidence type="ECO:0000313" key="2">
    <source>
        <dbReference type="EMBL" id="MBB5815317.1"/>
    </source>
</evidence>
<dbReference type="Proteomes" id="UP000579531">
    <property type="component" value="Unassembled WGS sequence"/>
</dbReference>
<feature type="domain" description="BioF2-like acetyltransferase" evidence="1">
    <location>
        <begin position="155"/>
        <end position="295"/>
    </location>
</feature>
<name>A0AA89Q6I0_STRCU</name>
<gene>
    <name evidence="2" type="ORF">HNR72_006345</name>
</gene>
<dbReference type="SUPFAM" id="SSF55729">
    <property type="entry name" value="Acyl-CoA N-acyltransferases (Nat)"/>
    <property type="match status" value="1"/>
</dbReference>
<reference evidence="2 3" key="1">
    <citation type="submission" date="2020-08" db="EMBL/GenBank/DDBJ databases">
        <title>Sequencing the genomes of 1000 actinobacteria strains.</title>
        <authorList>
            <person name="Klenk H.-P."/>
        </authorList>
    </citation>
    <scope>NUCLEOTIDE SEQUENCE [LARGE SCALE GENOMIC DNA]</scope>
    <source>
        <strain evidence="2 3">DSM 40129</strain>
    </source>
</reference>
<protein>
    <submittedName>
        <fullName evidence="2">CelD/BcsL family acetyltransferase involved in cellulose biosynthesis</fullName>
    </submittedName>
</protein>
<sequence>MDVTVLRPDELTAADLGAWSEMQRAELGLASPFLAGEFTRAVGRRRATARVARLREDGDTVGFFPFERHALGAGKPIGSGFCDCQGLIHRPGLDWDPVDLLGACGLALWEYDHLAAGQTPFERAGTPRARAASPVMELSGGHQAYLERLRPKVLRAARGQERRLARDVGPLRLDFNAPDPVLLDTLIHWKSAQLRARGERDPLSQGWFRALLRELLDLPSESCSGTLSVLRAGDTPVAILYGLRSREVYATWFPAYDTRFAKYSPGILLHLKCAEAAAERGITHIDMGKGTSRYKDALKTGDLSVTEGYVGRHTPAAVLCRLRMASSRTAHTALNASPRVHRAAVRAVGAVDRHR</sequence>
<proteinExistence type="predicted"/>
<accession>A0AA89Q6I0</accession>
<organism evidence="2 3">
    <name type="scientific">Streptomyces collinus</name>
    <dbReference type="NCBI Taxonomy" id="42684"/>
    <lineage>
        <taxon>Bacteria</taxon>
        <taxon>Bacillati</taxon>
        <taxon>Actinomycetota</taxon>
        <taxon>Actinomycetes</taxon>
        <taxon>Kitasatosporales</taxon>
        <taxon>Streptomycetaceae</taxon>
        <taxon>Streptomyces</taxon>
    </lineage>
</organism>
<dbReference type="AlphaFoldDB" id="A0AA89Q6I0"/>
<dbReference type="InterPro" id="IPR016181">
    <property type="entry name" value="Acyl_CoA_acyltransferase"/>
</dbReference>
<dbReference type="RefSeq" id="WP_184852455.1">
    <property type="nucleotide sequence ID" value="NZ_BAABFE010000002.1"/>
</dbReference>